<comment type="caution">
    <text evidence="4">The sequence shown here is derived from an EMBL/GenBank/DDBJ whole genome shotgun (WGS) entry which is preliminary data.</text>
</comment>
<name>A0ABU3F5B5_9ENTE</name>
<dbReference type="EMBL" id="JARPYI010000018">
    <property type="protein sequence ID" value="MDT2602320.1"/>
    <property type="molecule type" value="Genomic_DNA"/>
</dbReference>
<organism evidence="4 5">
    <name type="scientific">Enterococcus hulanensis</name>
    <dbReference type="NCBI Taxonomy" id="2559929"/>
    <lineage>
        <taxon>Bacteria</taxon>
        <taxon>Bacillati</taxon>
        <taxon>Bacillota</taxon>
        <taxon>Bacilli</taxon>
        <taxon>Lactobacillales</taxon>
        <taxon>Enterococcaceae</taxon>
        <taxon>Enterococcus</taxon>
    </lineage>
</organism>
<feature type="transmembrane region" description="Helical" evidence="1">
    <location>
        <begin position="74"/>
        <end position="98"/>
    </location>
</feature>
<proteinExistence type="predicted"/>
<feature type="transmembrane region" description="Helical" evidence="1">
    <location>
        <begin position="289"/>
        <end position="308"/>
    </location>
</feature>
<feature type="domain" description="DUF6688" evidence="2">
    <location>
        <begin position="3"/>
        <end position="207"/>
    </location>
</feature>
<dbReference type="Pfam" id="PF20394">
    <property type="entry name" value="DUF6688"/>
    <property type="match status" value="1"/>
</dbReference>
<feature type="transmembrane region" description="Helical" evidence="1">
    <location>
        <begin position="104"/>
        <end position="121"/>
    </location>
</feature>
<feature type="domain" description="DUF6688" evidence="3">
    <location>
        <begin position="210"/>
        <end position="321"/>
    </location>
</feature>
<feature type="transmembrane region" description="Helical" evidence="1">
    <location>
        <begin position="43"/>
        <end position="62"/>
    </location>
</feature>
<evidence type="ECO:0000313" key="4">
    <source>
        <dbReference type="EMBL" id="MDT2602320.1"/>
    </source>
</evidence>
<dbReference type="InterPro" id="IPR056491">
    <property type="entry name" value="DUF6688_C"/>
</dbReference>
<accession>A0ABU3F5B5</accession>
<keyword evidence="1" id="KW-0812">Transmembrane</keyword>
<feature type="transmembrane region" description="Helical" evidence="1">
    <location>
        <begin position="157"/>
        <end position="179"/>
    </location>
</feature>
<dbReference type="Pfam" id="PF23543">
    <property type="entry name" value="DUF6688_C"/>
    <property type="match status" value="1"/>
</dbReference>
<evidence type="ECO:0000313" key="5">
    <source>
        <dbReference type="Proteomes" id="UP001252875"/>
    </source>
</evidence>
<keyword evidence="1" id="KW-0472">Membrane</keyword>
<gene>
    <name evidence="4" type="ORF">P7D85_21380</name>
</gene>
<evidence type="ECO:0000259" key="2">
    <source>
        <dbReference type="Pfam" id="PF20394"/>
    </source>
</evidence>
<dbReference type="Proteomes" id="UP001252875">
    <property type="component" value="Unassembled WGS sequence"/>
</dbReference>
<keyword evidence="5" id="KW-1185">Reference proteome</keyword>
<evidence type="ECO:0000256" key="1">
    <source>
        <dbReference type="SAM" id="Phobius"/>
    </source>
</evidence>
<keyword evidence="1" id="KW-1133">Transmembrane helix</keyword>
<sequence>MEVISLVLGPLCILGYTEFTEIHRVEWYRQLQNNQRHFPVSNDGTLTILVLAVLGYIGYLILKYQEFSLLPPLVIVLGISFVYIGIALAVVVIVQVFTVKSTDFLLSLFPLNYILIGLKVIRNSILDWKDRECDKENSKLGSKINKLSKSFHISKNWLWLGFIFMVPVLGIVVLTLTLFGQRPDSMILAWTKTSDWNLSQHVAPPNVQIDEHYLCTVAASGHRKIVKPYRMGIRHGHRVIVNRQLCVANAFEQILEEKIPRIHKIIRTVYDNYGYPIAKKIKSPYVADIIYYLMKPAEYFFLLIIYLFDAKPENRIAMQYISKIK</sequence>
<evidence type="ECO:0000259" key="3">
    <source>
        <dbReference type="Pfam" id="PF23543"/>
    </source>
</evidence>
<protein>
    <submittedName>
        <fullName evidence="4">Uncharacterized protein</fullName>
    </submittedName>
</protein>
<dbReference type="InterPro" id="IPR046510">
    <property type="entry name" value="DUF6688_N"/>
</dbReference>
<reference evidence="4 5" key="1">
    <citation type="submission" date="2023-03" db="EMBL/GenBank/DDBJ databases">
        <authorList>
            <person name="Shen W."/>
            <person name="Cai J."/>
        </authorList>
    </citation>
    <scope>NUCLEOTIDE SEQUENCE [LARGE SCALE GENOMIC DNA]</scope>
    <source>
        <strain evidence="4 5">D6-4</strain>
    </source>
</reference>